<keyword evidence="2" id="KW-0812">Transmembrane</keyword>
<feature type="domain" description="DUF7617" evidence="4">
    <location>
        <begin position="1250"/>
        <end position="1356"/>
    </location>
</feature>
<dbReference type="Pfam" id="PF24593">
    <property type="entry name" value="DUF7617"/>
    <property type="match status" value="7"/>
</dbReference>
<reference evidence="5 6" key="1">
    <citation type="submission" date="2020-02" db="EMBL/GenBank/DDBJ databases">
        <title>Sequencing the genomes of 1000 actinobacteria strains.</title>
        <authorList>
            <person name="Klenk H.-P."/>
        </authorList>
    </citation>
    <scope>NUCLEOTIDE SEQUENCE [LARGE SCALE GENOMIC DNA]</scope>
    <source>
        <strain evidence="5 6">DSM 27960</strain>
    </source>
</reference>
<feature type="region of interest" description="Disordered" evidence="1">
    <location>
        <begin position="582"/>
        <end position="605"/>
    </location>
</feature>
<feature type="compositionally biased region" description="Polar residues" evidence="1">
    <location>
        <begin position="582"/>
        <end position="591"/>
    </location>
</feature>
<feature type="domain" description="DUF7617" evidence="4">
    <location>
        <begin position="1125"/>
        <end position="1235"/>
    </location>
</feature>
<evidence type="ECO:0000256" key="1">
    <source>
        <dbReference type="SAM" id="MobiDB-lite"/>
    </source>
</evidence>
<proteinExistence type="predicted"/>
<organism evidence="5 6">
    <name type="scientific">Lysinibacter cavernae</name>
    <dbReference type="NCBI Taxonomy" id="1640652"/>
    <lineage>
        <taxon>Bacteria</taxon>
        <taxon>Bacillati</taxon>
        <taxon>Actinomycetota</taxon>
        <taxon>Actinomycetes</taxon>
        <taxon>Micrococcales</taxon>
        <taxon>Microbacteriaceae</taxon>
        <taxon>Lysinibacter</taxon>
    </lineage>
</organism>
<feature type="domain" description="DUF7617" evidence="4">
    <location>
        <begin position="1499"/>
        <end position="1599"/>
    </location>
</feature>
<dbReference type="InterPro" id="IPR055388">
    <property type="entry name" value="DUF7617"/>
</dbReference>
<sequence>MKSRRPKMGRIAAAMIALAALSAATLVPATVAAAANESAQFSFTALSPATQPTGVAHEYLASISCSAVAGSSCNDLSISIPFPNDPDPSLGGSAVANWTVSTAAQAGLVNSTVVRDTVNRVWIVNFVRPLAAGENVGVTFKITTPSGRTPSGLSASIQPTLAGSNVAPILAPGLPLITSAAINTQVTKRLVSSSLIPGGNARYSLQMTDGLSYTGQTGVVYSQANHRKLVDRLPAGIEFVSAEPSTGVYDPIAHTVTWDTAEAGFPVPIGQIPMYYVNGKVKVDATVGSLQTNTAELTFRPIGQSEDQVKTSVVSSTVAAGISAGTLFTKQVGGNLAQIPTPTSPWSSGNAALDDQTNSEVFYQITAKSDSNPISWKYLDSFACIAPSVQINAGTESTALCVNPSFRTSRIVLTQDSSVTVAGGQTDKTVTVSYADGSTDTFSPKLGEDIVIPAGKIVSRIGVAGEHEANSASTIVRFYGRLSADTNPATLTVNNSVRVGASVQGLPVSYTATSSTVPLSIIRSTFGLQITTAPTFAITTSPPGAQSQTPSVPFFAPEESTLKDARMMMVLPKDAGLKFLPSTNTENNWNDSGRDAKTMRPRDPQSPQYGLSFVISSDGAQPGVYPYDLYAWFDGSDAGACRTAAGVISATNDRFVDSSGLFGPEGVETSVCHLTGSIVVTGPTPGFTVTKSVRAAGESAWSQSPGSSTVPSDGTGEAQFKINWANTGSLALSSAVVYDVLPAIGDTGSVGSLAGEPRGTTVTPTLKSVTGASGWTTYYSTSANPCRPEVMPVNAGCDPSWVTVAPPLGTVKALKFVKTTASAVGATAEFQLSMSAPIFDPSSDTVWNTVATHASLGGDPNALVPSESPRVGFGMIREASIGVTKEVCSTGSDCEMLAPVGTGGWVESTQLPYGATATWRVVVENTGATDLTDVEIADAAVTGCSFKVGDLSVASGTYVRMCSSPDMRADLTNTVTVSGTGSGKTVTATASATATVAPKPVSSLSFTKQACDPGAGECDVDADVSAPEWSDTVDVPFEGGVVWRVIVTNTGETILTNVRVKDPTNSDCATTVASLAAGASETASCTSSKLTSSLTNTASVIATPPFGDPNLTQSSTATVTPAKATPALSVVKEVCSTDGCDEDAAANEGGWAKTTAVDYFGSVTWRVTVTNTGETPVTGITVQDELAPGCAVGPFDLARGASHSITCESEQLTADLTNEAVASGSAPDAVPVTQTDSATVTVGEKPASSMTVVKEACNPLVNDCADSSAVGSDGWSSAGQVVFEGEGKWRVSVTNTGSTTLTNVRAVDASSPECSFVVASLAPGASKTVTCEASSVSSVVTNTATITATPPFGDPDLSETVSATLTPAAAVPGVVFVKEVCPLDQACEHDAGLGKGGWSDAATVDYDGSVQWRLTVVNSGQTVLTSVVVSDPMVLGCASDELGPIARGEQASVVCETNELRADLLNTATASVTDSLSNVLSQEASASVTIGTPKPESGITLQKESCDPAASGCSPDAAIGADGWSTSTLVPFLGASKWRVTVTNSGETTLTNVRVSDELAQGCALTVDSLSSSESISKVCDEAPLDGTITNEASVLATPPFGDPDLSDTASATTRSQEPLVLLTISHEICTLPAGCDPDAPSLTGGWETATQVEPGESVTWRVVVSNEGQVPLTGVVVTDVTGLGCSATIGDLASGAVSVVTCTTDGLLETIIGEATVSATNPRNGDTIEVPDTNGATATVRDFAAAVSVTKQACFVSEDADCAPDGTGWNTHAIGDFGAELWWKITVTNTGDTVLRDVSVVDTKFPAGDTDIAELGAGESKSIVFSAGAWKELDPNADSAQNDVLVSAVDIAGKQLSDDSLAVASVTPAPKIPGSESDGTQNDGVEATHDAKAAAAASALTVTGGAENALAAGLAVLMALLGLVLTIGYRRRTS</sequence>
<feature type="chain" id="PRO_5031397378" evidence="3">
    <location>
        <begin position="35"/>
        <end position="1935"/>
    </location>
</feature>
<feature type="domain" description="DUF7617" evidence="4">
    <location>
        <begin position="880"/>
        <end position="993"/>
    </location>
</feature>
<dbReference type="NCBIfam" id="TIGR01451">
    <property type="entry name" value="B_ant_repeat"/>
    <property type="match status" value="3"/>
</dbReference>
<dbReference type="PANTHER" id="PTHR34819">
    <property type="entry name" value="LARGE CYSTEINE-RICH PERIPLASMIC PROTEIN OMCB"/>
    <property type="match status" value="1"/>
</dbReference>
<dbReference type="InterPro" id="IPR006311">
    <property type="entry name" value="TAT_signal"/>
</dbReference>
<dbReference type="InterPro" id="IPR051172">
    <property type="entry name" value="Chlamydia_OmcB"/>
</dbReference>
<feature type="transmembrane region" description="Helical" evidence="2">
    <location>
        <begin position="1910"/>
        <end position="1930"/>
    </location>
</feature>
<dbReference type="Proteomes" id="UP000541033">
    <property type="component" value="Unassembled WGS sequence"/>
</dbReference>
<feature type="signal peptide" evidence="3">
    <location>
        <begin position="1"/>
        <end position="34"/>
    </location>
</feature>
<keyword evidence="2" id="KW-1133">Transmembrane helix</keyword>
<keyword evidence="2" id="KW-0472">Membrane</keyword>
<name>A0A7X5TTT1_9MICO</name>
<feature type="compositionally biased region" description="Basic and acidic residues" evidence="1">
    <location>
        <begin position="592"/>
        <end position="603"/>
    </location>
</feature>
<comment type="caution">
    <text evidence="5">The sequence shown here is derived from an EMBL/GenBank/DDBJ whole genome shotgun (WGS) entry which is preliminary data.</text>
</comment>
<feature type="domain" description="DUF7617" evidence="4">
    <location>
        <begin position="1039"/>
        <end position="1119"/>
    </location>
</feature>
<feature type="domain" description="DUF7617" evidence="4">
    <location>
        <begin position="1372"/>
        <end position="1475"/>
    </location>
</feature>
<evidence type="ECO:0000259" key="4">
    <source>
        <dbReference type="Pfam" id="PF24593"/>
    </source>
</evidence>
<accession>A0A7X5TTT1</accession>
<evidence type="ECO:0000256" key="3">
    <source>
        <dbReference type="SAM" id="SignalP"/>
    </source>
</evidence>
<dbReference type="InterPro" id="IPR047589">
    <property type="entry name" value="DUF11_rpt"/>
</dbReference>
<dbReference type="PANTHER" id="PTHR34819:SF3">
    <property type="entry name" value="CELL SURFACE PROTEIN"/>
    <property type="match status" value="1"/>
</dbReference>
<evidence type="ECO:0000256" key="2">
    <source>
        <dbReference type="SAM" id="Phobius"/>
    </source>
</evidence>
<evidence type="ECO:0000313" key="6">
    <source>
        <dbReference type="Proteomes" id="UP000541033"/>
    </source>
</evidence>
<keyword evidence="3" id="KW-0732">Signal</keyword>
<gene>
    <name evidence="5" type="ORF">FHX76_002866</name>
</gene>
<evidence type="ECO:0000313" key="5">
    <source>
        <dbReference type="EMBL" id="NIH54951.1"/>
    </source>
</evidence>
<feature type="domain" description="DUF7617" evidence="4">
    <location>
        <begin position="1747"/>
        <end position="1831"/>
    </location>
</feature>
<dbReference type="PROSITE" id="PS51318">
    <property type="entry name" value="TAT"/>
    <property type="match status" value="1"/>
</dbReference>
<dbReference type="RefSeq" id="WP_167151767.1">
    <property type="nucleotide sequence ID" value="NZ_JAAMOX010000003.1"/>
</dbReference>
<protein>
    <submittedName>
        <fullName evidence="5">Putative repeat protein (TIGR01451 family)</fullName>
    </submittedName>
</protein>
<keyword evidence="6" id="KW-1185">Reference proteome</keyword>
<dbReference type="EMBL" id="JAAMOX010000003">
    <property type="protein sequence ID" value="NIH54951.1"/>
    <property type="molecule type" value="Genomic_DNA"/>
</dbReference>